<organism evidence="17 18">
    <name type="scientific">Reinekea marinisedimentorum</name>
    <dbReference type="NCBI Taxonomy" id="230495"/>
    <lineage>
        <taxon>Bacteria</taxon>
        <taxon>Pseudomonadati</taxon>
        <taxon>Pseudomonadota</taxon>
        <taxon>Gammaproteobacteria</taxon>
        <taxon>Oceanospirillales</taxon>
        <taxon>Saccharospirillaceae</taxon>
        <taxon>Reinekea</taxon>
    </lineage>
</organism>
<dbReference type="EMBL" id="SLZR01000010">
    <property type="protein sequence ID" value="TCS40131.1"/>
    <property type="molecule type" value="Genomic_DNA"/>
</dbReference>
<keyword evidence="13 14" id="KW-0472">Membrane</keyword>
<evidence type="ECO:0000256" key="8">
    <source>
        <dbReference type="ARBA" id="ARBA00022741"/>
    </source>
</evidence>
<keyword evidence="3 14" id="KW-1003">Cell membrane</keyword>
<dbReference type="PANTHER" id="PTHR24421:SF10">
    <property type="entry name" value="NITRATE_NITRITE SENSOR PROTEIN NARQ"/>
    <property type="match status" value="1"/>
</dbReference>
<evidence type="ECO:0000256" key="12">
    <source>
        <dbReference type="ARBA" id="ARBA00023012"/>
    </source>
</evidence>
<evidence type="ECO:0000259" key="16">
    <source>
        <dbReference type="PROSITE" id="PS50885"/>
    </source>
</evidence>
<dbReference type="PANTHER" id="PTHR24421">
    <property type="entry name" value="NITRATE/NITRITE SENSOR PROTEIN NARX-RELATED"/>
    <property type="match status" value="1"/>
</dbReference>
<feature type="transmembrane region" description="Helical" evidence="15">
    <location>
        <begin position="158"/>
        <end position="177"/>
    </location>
</feature>
<keyword evidence="4 14" id="KW-0997">Cell inner membrane</keyword>
<keyword evidence="9 14" id="KW-0418">Kinase</keyword>
<dbReference type="Gene3D" id="3.30.565.10">
    <property type="entry name" value="Histidine kinase-like ATPase, C-terminal domain"/>
    <property type="match status" value="1"/>
</dbReference>
<dbReference type="InterPro" id="IPR003660">
    <property type="entry name" value="HAMP_dom"/>
</dbReference>
<gene>
    <name evidence="17" type="ORF">BCF53_11049</name>
</gene>
<dbReference type="InterPro" id="IPR011712">
    <property type="entry name" value="Sig_transdc_His_kin_sub3_dim/P"/>
</dbReference>
<dbReference type="SUPFAM" id="SSF158472">
    <property type="entry name" value="HAMP domain-like"/>
    <property type="match status" value="1"/>
</dbReference>
<proteinExistence type="predicted"/>
<keyword evidence="8 14" id="KW-0547">Nucleotide-binding</keyword>
<dbReference type="Pfam" id="PF02518">
    <property type="entry name" value="HATPase_c"/>
    <property type="match status" value="1"/>
</dbReference>
<evidence type="ECO:0000256" key="3">
    <source>
        <dbReference type="ARBA" id="ARBA00022475"/>
    </source>
</evidence>
<evidence type="ECO:0000313" key="17">
    <source>
        <dbReference type="EMBL" id="TCS40131.1"/>
    </source>
</evidence>
<comment type="caution">
    <text evidence="17">The sequence shown here is derived from an EMBL/GenBank/DDBJ whole genome shotgun (WGS) entry which is preliminary data.</text>
</comment>
<evidence type="ECO:0000256" key="1">
    <source>
        <dbReference type="ARBA" id="ARBA00000085"/>
    </source>
</evidence>
<dbReference type="GO" id="GO:0046983">
    <property type="term" value="F:protein dimerization activity"/>
    <property type="evidence" value="ECO:0007669"/>
    <property type="project" value="UniProtKB-UniRule"/>
</dbReference>
<accession>A0A4R3I7M4</accession>
<dbReference type="OrthoDB" id="9811306at2"/>
<keyword evidence="7 15" id="KW-0812">Transmembrane</keyword>
<keyword evidence="6 14" id="KW-0808">Transferase</keyword>
<dbReference type="InterPro" id="IPR029095">
    <property type="entry name" value="NarX-like_N"/>
</dbReference>
<evidence type="ECO:0000256" key="4">
    <source>
        <dbReference type="ARBA" id="ARBA00022519"/>
    </source>
</evidence>
<dbReference type="PROSITE" id="PS50885">
    <property type="entry name" value="HAMP"/>
    <property type="match status" value="1"/>
</dbReference>
<dbReference type="GO" id="GO:0005524">
    <property type="term" value="F:ATP binding"/>
    <property type="evidence" value="ECO:0007669"/>
    <property type="project" value="UniProtKB-UniRule"/>
</dbReference>
<evidence type="ECO:0000313" key="18">
    <source>
        <dbReference type="Proteomes" id="UP000295793"/>
    </source>
</evidence>
<dbReference type="InterPro" id="IPR036890">
    <property type="entry name" value="HATPase_C_sf"/>
</dbReference>
<reference evidence="17 18" key="1">
    <citation type="submission" date="2019-03" db="EMBL/GenBank/DDBJ databases">
        <title>Genomic Encyclopedia of Archaeal and Bacterial Type Strains, Phase II (KMG-II): from individual species to whole genera.</title>
        <authorList>
            <person name="Goeker M."/>
        </authorList>
    </citation>
    <scope>NUCLEOTIDE SEQUENCE [LARGE SCALE GENOMIC DNA]</scope>
    <source>
        <strain evidence="17 18">DSM 15388</strain>
    </source>
</reference>
<dbReference type="Proteomes" id="UP000295793">
    <property type="component" value="Unassembled WGS sequence"/>
</dbReference>
<evidence type="ECO:0000256" key="15">
    <source>
        <dbReference type="SAM" id="Phobius"/>
    </source>
</evidence>
<dbReference type="EC" id="2.7.13.3" evidence="14"/>
<evidence type="ECO:0000256" key="6">
    <source>
        <dbReference type="ARBA" id="ARBA00022679"/>
    </source>
</evidence>
<dbReference type="PIRSF" id="PIRSF003167">
    <property type="entry name" value="STHK_NarX/NarQ"/>
    <property type="match status" value="1"/>
</dbReference>
<sequence length="565" mass="63942">MLKMTRHPIAYSLVFGFVLLATLSLSAILHSLFMTSVLSGDAGAINIAGSLRMQSYRIAYELKRSANPTSIAALIVEFDQKLDTLITITSKHVKQNQQLIEELEGIQLSFENMKQLAYSNPETYHRNVDGFVSQVDAFVESYEHWAEAKVSALHRQQIGASVFTLFIALIFTALIYCRLVVPLQKLTNTVIKLGKGDTSARVPPAYKDELGQLATTLNRMAEEISQYQTQLENKIIAQTKELSRNNQILEFLFNLSKRLSAFSPDITGIKQHTTDALSEICHEKTLYWQTNEPKPRSATFYWVHIASDHSYLVCDSAVVIEPWKKQIFETIGDLFENAYRRSETLGNEKRIALHEERNAIARELHDSLAQNLSYLKIQVVRFAKQKEMGADSDTLNATLQELREGLNSSYRKLRELLVTFRTQHEELSFEQGLQNILDDFNRQSGNLSISLHMDECWPGDLDAHEEVHCLHIIREALTNVFKHASATRIQVRLKCNAEQLKILICDNGIGFMPEPNKPEHYGLTIMAERAQRIGGSMTYGKCEELGGACVKLEFNKKKSTGATHG</sequence>
<evidence type="ECO:0000256" key="10">
    <source>
        <dbReference type="ARBA" id="ARBA00022840"/>
    </source>
</evidence>
<keyword evidence="5" id="KW-0597">Phosphoprotein</keyword>
<evidence type="ECO:0000256" key="13">
    <source>
        <dbReference type="ARBA" id="ARBA00023136"/>
    </source>
</evidence>
<evidence type="ECO:0000256" key="9">
    <source>
        <dbReference type="ARBA" id="ARBA00022777"/>
    </source>
</evidence>
<dbReference type="CDD" id="cd06225">
    <property type="entry name" value="HAMP"/>
    <property type="match status" value="1"/>
</dbReference>
<evidence type="ECO:0000256" key="11">
    <source>
        <dbReference type="ARBA" id="ARBA00022989"/>
    </source>
</evidence>
<keyword evidence="12 14" id="KW-0902">Two-component regulatory system</keyword>
<dbReference type="Gene3D" id="1.20.120.960">
    <property type="entry name" value="Histidine kinase NarX, sensor domain"/>
    <property type="match status" value="1"/>
</dbReference>
<evidence type="ECO:0000256" key="7">
    <source>
        <dbReference type="ARBA" id="ARBA00022692"/>
    </source>
</evidence>
<dbReference type="InterPro" id="IPR003594">
    <property type="entry name" value="HATPase_dom"/>
</dbReference>
<dbReference type="Pfam" id="PF00672">
    <property type="entry name" value="HAMP"/>
    <property type="match status" value="1"/>
</dbReference>
<dbReference type="GO" id="GO:0005886">
    <property type="term" value="C:plasma membrane"/>
    <property type="evidence" value="ECO:0007669"/>
    <property type="project" value="UniProtKB-SubCell"/>
</dbReference>
<dbReference type="SMART" id="SM00387">
    <property type="entry name" value="HATPase_c"/>
    <property type="match status" value="1"/>
</dbReference>
<dbReference type="SUPFAM" id="SSF55874">
    <property type="entry name" value="ATPase domain of HSP90 chaperone/DNA topoisomerase II/histidine kinase"/>
    <property type="match status" value="1"/>
</dbReference>
<evidence type="ECO:0000256" key="2">
    <source>
        <dbReference type="ARBA" id="ARBA00004429"/>
    </source>
</evidence>
<keyword evidence="10 14" id="KW-0067">ATP-binding</keyword>
<dbReference type="GO" id="GO:0000155">
    <property type="term" value="F:phosphorelay sensor kinase activity"/>
    <property type="evidence" value="ECO:0007669"/>
    <property type="project" value="UniProtKB-UniRule"/>
</dbReference>
<comment type="catalytic activity">
    <reaction evidence="1 14">
        <text>ATP + protein L-histidine = ADP + protein N-phospho-L-histidine.</text>
        <dbReference type="EC" id="2.7.13.3"/>
    </reaction>
</comment>
<dbReference type="Pfam" id="PF13675">
    <property type="entry name" value="PilJ"/>
    <property type="match status" value="1"/>
</dbReference>
<evidence type="ECO:0000256" key="14">
    <source>
        <dbReference type="PIRNR" id="PIRNR003167"/>
    </source>
</evidence>
<keyword evidence="11 15" id="KW-1133">Transmembrane helix</keyword>
<dbReference type="InterPro" id="IPR016380">
    <property type="entry name" value="Sig_transdc_His_kin_NarX/NarQ"/>
</dbReference>
<protein>
    <recommendedName>
        <fullName evidence="14">Sensor protein</fullName>
        <ecNumber evidence="14">2.7.13.3</ecNumber>
    </recommendedName>
</protein>
<keyword evidence="18" id="KW-1185">Reference proteome</keyword>
<feature type="domain" description="HAMP" evidence="16">
    <location>
        <begin position="177"/>
        <end position="229"/>
    </location>
</feature>
<dbReference type="RefSeq" id="WP_132702029.1">
    <property type="nucleotide sequence ID" value="NZ_SLZR01000010.1"/>
</dbReference>
<dbReference type="Gene3D" id="1.10.8.500">
    <property type="entry name" value="HAMP domain in histidine kinase"/>
    <property type="match status" value="1"/>
</dbReference>
<comment type="subcellular location">
    <subcellularLocation>
        <location evidence="2">Cell inner membrane</location>
        <topology evidence="2">Multi-pass membrane protein</topology>
    </subcellularLocation>
</comment>
<evidence type="ECO:0000256" key="5">
    <source>
        <dbReference type="ARBA" id="ARBA00022553"/>
    </source>
</evidence>
<dbReference type="Pfam" id="PF07730">
    <property type="entry name" value="HisKA_3"/>
    <property type="match status" value="1"/>
</dbReference>
<dbReference type="Gene3D" id="1.20.5.1930">
    <property type="match status" value="1"/>
</dbReference>
<dbReference type="InterPro" id="IPR042295">
    <property type="entry name" value="NarX-like_N_sf"/>
</dbReference>
<dbReference type="CDD" id="cd16917">
    <property type="entry name" value="HATPase_UhpB-NarQ-NarX-like"/>
    <property type="match status" value="1"/>
</dbReference>
<name>A0A4R3I7M4_9GAMM</name>
<dbReference type="CDD" id="cd19408">
    <property type="entry name" value="NarX_NarQ_sensor"/>
    <property type="match status" value="1"/>
</dbReference>
<dbReference type="AlphaFoldDB" id="A0A4R3I7M4"/>
<dbReference type="InterPro" id="IPR050482">
    <property type="entry name" value="Sensor_HK_TwoCompSys"/>
</dbReference>
<dbReference type="SMART" id="SM00304">
    <property type="entry name" value="HAMP"/>
    <property type="match status" value="1"/>
</dbReference>